<dbReference type="Pfam" id="PF01513">
    <property type="entry name" value="NAD_kinase"/>
    <property type="match status" value="1"/>
</dbReference>
<dbReference type="FunFam" id="2.60.200.30:FF:000007">
    <property type="entry name" value="NAD kinase"/>
    <property type="match status" value="1"/>
</dbReference>
<dbReference type="HAMAP" id="MF_00361">
    <property type="entry name" value="NAD_kinase"/>
    <property type="match status" value="1"/>
</dbReference>
<evidence type="ECO:0000256" key="2">
    <source>
        <dbReference type="ARBA" id="ARBA00022679"/>
    </source>
</evidence>
<evidence type="ECO:0000256" key="6">
    <source>
        <dbReference type="ARBA" id="ARBA00022857"/>
    </source>
</evidence>
<dbReference type="GO" id="GO:0005524">
    <property type="term" value="F:ATP binding"/>
    <property type="evidence" value="ECO:0007669"/>
    <property type="project" value="UniProtKB-KW"/>
</dbReference>
<dbReference type="PANTHER" id="PTHR20275:SF0">
    <property type="entry name" value="NAD KINASE"/>
    <property type="match status" value="1"/>
</dbReference>
<feature type="binding site" evidence="9">
    <location>
        <begin position="154"/>
        <end position="155"/>
    </location>
    <ligand>
        <name>NAD(+)</name>
        <dbReference type="ChEBI" id="CHEBI:57540"/>
    </ligand>
</feature>
<keyword evidence="3 9" id="KW-0547">Nucleotide-binding</keyword>
<comment type="subcellular location">
    <subcellularLocation>
        <location evidence="9">Cytoplasm</location>
    </subcellularLocation>
</comment>
<name>A0A0F6TDF9_9CORY</name>
<evidence type="ECO:0000256" key="9">
    <source>
        <dbReference type="HAMAP-Rule" id="MF_00361"/>
    </source>
</evidence>
<evidence type="ECO:0000313" key="10">
    <source>
        <dbReference type="EMBL" id="AKE41151.1"/>
    </source>
</evidence>
<keyword evidence="2 9" id="KW-0808">Transferase</keyword>
<keyword evidence="7 9" id="KW-0520">NAD</keyword>
<reference evidence="10 11" key="1">
    <citation type="journal article" date="2015" name="Genome Announc.">
        <title>Complete Genome Sequence of Corynebacterium kutscheri DSM 20755, a Corynebacterial Type Strain with Remarkably Low G+C Content of Chromosomal DNA.</title>
        <authorList>
            <person name="Ruckert C."/>
            <person name="Albersmeier A."/>
            <person name="Winkler A."/>
            <person name="Tauch A."/>
        </authorList>
    </citation>
    <scope>NUCLEOTIDE SEQUENCE [LARGE SCALE GENOMIC DNA]</scope>
    <source>
        <strain evidence="10 11">DSM 20755</strain>
    </source>
</reference>
<feature type="binding site" evidence="9">
    <location>
        <begin position="79"/>
        <end position="80"/>
    </location>
    <ligand>
        <name>NAD(+)</name>
        <dbReference type="ChEBI" id="CHEBI:57540"/>
    </ligand>
</feature>
<dbReference type="Gene3D" id="2.60.200.30">
    <property type="entry name" value="Probable inorganic polyphosphate/atp-NAD kinase, domain 2"/>
    <property type="match status" value="1"/>
</dbReference>
<dbReference type="Proteomes" id="UP000033457">
    <property type="component" value="Chromosome"/>
</dbReference>
<dbReference type="NCBIfam" id="NF002892">
    <property type="entry name" value="PRK03372.1"/>
    <property type="match status" value="1"/>
</dbReference>
<comment type="catalytic activity">
    <reaction evidence="8 9">
        <text>NAD(+) + ATP = ADP + NADP(+) + H(+)</text>
        <dbReference type="Rhea" id="RHEA:18629"/>
        <dbReference type="ChEBI" id="CHEBI:15378"/>
        <dbReference type="ChEBI" id="CHEBI:30616"/>
        <dbReference type="ChEBI" id="CHEBI:57540"/>
        <dbReference type="ChEBI" id="CHEBI:58349"/>
        <dbReference type="ChEBI" id="CHEBI:456216"/>
        <dbReference type="EC" id="2.7.1.23"/>
    </reaction>
</comment>
<organism evidence="10 11">
    <name type="scientific">Corynebacterium kutscheri</name>
    <dbReference type="NCBI Taxonomy" id="35755"/>
    <lineage>
        <taxon>Bacteria</taxon>
        <taxon>Bacillati</taxon>
        <taxon>Actinomycetota</taxon>
        <taxon>Actinomycetes</taxon>
        <taxon>Mycobacteriales</taxon>
        <taxon>Corynebacteriaceae</taxon>
        <taxon>Corynebacterium</taxon>
    </lineage>
</organism>
<keyword evidence="6 9" id="KW-0521">NADP</keyword>
<dbReference type="EC" id="2.7.1.23" evidence="9"/>
<dbReference type="OrthoDB" id="9774737at2"/>
<keyword evidence="5 9" id="KW-0067">ATP-binding</keyword>
<evidence type="ECO:0000256" key="7">
    <source>
        <dbReference type="ARBA" id="ARBA00023027"/>
    </source>
</evidence>
<comment type="similarity">
    <text evidence="9">Belongs to the NAD kinase family.</text>
</comment>
<dbReference type="SUPFAM" id="SSF111331">
    <property type="entry name" value="NAD kinase/diacylglycerol kinase-like"/>
    <property type="match status" value="1"/>
</dbReference>
<evidence type="ECO:0000313" key="11">
    <source>
        <dbReference type="Proteomes" id="UP000033457"/>
    </source>
</evidence>
<comment type="function">
    <text evidence="9">Involved in the regulation of the intracellular balance of NAD and NADP, and is a key enzyme in the biosynthesis of NADP. Catalyzes specifically the phosphorylation on 2'-hydroxyl of the adenosine moiety of NAD to yield NADP.</text>
</comment>
<dbReference type="InterPro" id="IPR017437">
    <property type="entry name" value="ATP-NAD_kinase_PpnK-typ_C"/>
</dbReference>
<protein>
    <recommendedName>
        <fullName evidence="9">NAD kinase</fullName>
        <ecNumber evidence="9">2.7.1.23</ecNumber>
    </recommendedName>
    <alternativeName>
        <fullName evidence="9">ATP-dependent NAD kinase</fullName>
    </alternativeName>
</protein>
<comment type="cofactor">
    <cofactor evidence="9">
        <name>a divalent metal cation</name>
        <dbReference type="ChEBI" id="CHEBI:60240"/>
    </cofactor>
</comment>
<dbReference type="RefSeq" id="WP_046439285.1">
    <property type="nucleotide sequence ID" value="NZ_CP011312.1"/>
</dbReference>
<evidence type="ECO:0000256" key="3">
    <source>
        <dbReference type="ARBA" id="ARBA00022741"/>
    </source>
</evidence>
<dbReference type="Pfam" id="PF20143">
    <property type="entry name" value="NAD_kinase_C"/>
    <property type="match status" value="1"/>
</dbReference>
<dbReference type="GO" id="GO:0019674">
    <property type="term" value="P:NAD+ metabolic process"/>
    <property type="evidence" value="ECO:0007669"/>
    <property type="project" value="InterPro"/>
</dbReference>
<feature type="binding site" evidence="9">
    <location>
        <position position="184"/>
    </location>
    <ligand>
        <name>NAD(+)</name>
        <dbReference type="ChEBI" id="CHEBI:57540"/>
    </ligand>
</feature>
<proteinExistence type="inferred from homology"/>
<keyword evidence="11" id="KW-1185">Reference proteome</keyword>
<dbReference type="GO" id="GO:0003951">
    <property type="term" value="F:NAD+ kinase activity"/>
    <property type="evidence" value="ECO:0007669"/>
    <property type="project" value="UniProtKB-UniRule"/>
</dbReference>
<dbReference type="InterPro" id="IPR017438">
    <property type="entry name" value="ATP-NAD_kinase_N"/>
</dbReference>
<dbReference type="GO" id="GO:0051287">
    <property type="term" value="F:NAD binding"/>
    <property type="evidence" value="ECO:0007669"/>
    <property type="project" value="UniProtKB-ARBA"/>
</dbReference>
<dbReference type="KEGG" id="cku:UL82_04860"/>
<dbReference type="EMBL" id="CP011312">
    <property type="protein sequence ID" value="AKE41151.1"/>
    <property type="molecule type" value="Genomic_DNA"/>
</dbReference>
<feature type="binding site" evidence="9">
    <location>
        <begin position="195"/>
        <end position="200"/>
    </location>
    <ligand>
        <name>NAD(+)</name>
        <dbReference type="ChEBI" id="CHEBI:57540"/>
    </ligand>
</feature>
<dbReference type="InterPro" id="IPR002504">
    <property type="entry name" value="NADK"/>
</dbReference>
<dbReference type="GO" id="GO:0046872">
    <property type="term" value="F:metal ion binding"/>
    <property type="evidence" value="ECO:0007669"/>
    <property type="project" value="UniProtKB-UniRule"/>
</dbReference>
<dbReference type="PANTHER" id="PTHR20275">
    <property type="entry name" value="NAD KINASE"/>
    <property type="match status" value="1"/>
</dbReference>
<dbReference type="GO" id="GO:0005737">
    <property type="term" value="C:cytoplasm"/>
    <property type="evidence" value="ECO:0007669"/>
    <property type="project" value="UniProtKB-SubCell"/>
</dbReference>
<evidence type="ECO:0000256" key="8">
    <source>
        <dbReference type="ARBA" id="ARBA00047925"/>
    </source>
</evidence>
<evidence type="ECO:0000256" key="4">
    <source>
        <dbReference type="ARBA" id="ARBA00022777"/>
    </source>
</evidence>
<evidence type="ECO:0000256" key="1">
    <source>
        <dbReference type="ARBA" id="ARBA00022490"/>
    </source>
</evidence>
<keyword evidence="1 9" id="KW-0963">Cytoplasm</keyword>
<comment type="caution">
    <text evidence="9">Lacks conserved residue(s) required for the propagation of feature annotation.</text>
</comment>
<accession>A0A0F6TDF9</accession>
<dbReference type="InterPro" id="IPR016064">
    <property type="entry name" value="NAD/diacylglycerol_kinase_sf"/>
</dbReference>
<dbReference type="STRING" id="35755.UL82_04860"/>
<dbReference type="Gene3D" id="3.40.50.10330">
    <property type="entry name" value="Probable inorganic polyphosphate/atp-NAD kinase, domain 1"/>
    <property type="match status" value="1"/>
</dbReference>
<keyword evidence="4 9" id="KW-0418">Kinase</keyword>
<feature type="active site" description="Proton acceptor" evidence="9">
    <location>
        <position position="79"/>
    </location>
</feature>
<dbReference type="AlphaFoldDB" id="A0A0F6TDF9"/>
<dbReference type="GO" id="GO:0006741">
    <property type="term" value="P:NADP+ biosynthetic process"/>
    <property type="evidence" value="ECO:0007669"/>
    <property type="project" value="UniProtKB-UniRule"/>
</dbReference>
<gene>
    <name evidence="10" type="primary">ppnK</name>
    <name evidence="9" type="synonym">nadK</name>
    <name evidence="10" type="ORF">UL82_04860</name>
</gene>
<dbReference type="HOGENOM" id="CLU_008831_0_0_11"/>
<feature type="binding site" evidence="9">
    <location>
        <position position="84"/>
    </location>
    <ligand>
        <name>NAD(+)</name>
        <dbReference type="ChEBI" id="CHEBI:57540"/>
    </ligand>
</feature>
<sequence>MSTSKRSVLLVPHTGRASNIASAALTAELLYDAGIDVRVFDHYDQQVIIDHPVLSQFALSKCASDPTQGVELVLVLGGDGTFLRAADMAHAADLPMLGINLGHVGFLAEWEKDSIDEAVTRITNNNYHVEERMTLSVLIKNAQGVICGSGWALNEVSIENSNRRGVLDAILEVDGRPVSSFGCDGVLVSTPTGSTAYAFSAGGPVLWPELEAILVVPNNAHALFTKPLVVGPQSRVAIESLPTTFPATVVFDGARSIDMPPGYRVEVVRGQRPVKWIRLDDLPFADRLVSKLRLPVAGWRGPAEERKDTSDCSEDML</sequence>
<evidence type="ECO:0000256" key="5">
    <source>
        <dbReference type="ARBA" id="ARBA00022840"/>
    </source>
</evidence>